<feature type="repeat" description="PPR" evidence="2">
    <location>
        <begin position="479"/>
        <end position="513"/>
    </location>
</feature>
<feature type="repeat" description="PPR" evidence="2">
    <location>
        <begin position="210"/>
        <end position="244"/>
    </location>
</feature>
<dbReference type="FunFam" id="1.25.40.10:FF:000285">
    <property type="entry name" value="Pentatricopeptide repeat-containing protein, chloroplastic"/>
    <property type="match status" value="1"/>
</dbReference>
<gene>
    <name evidence="4" type="ORF">M6B38_391945</name>
</gene>
<dbReference type="FunFam" id="1.25.40.10:FF:001162">
    <property type="entry name" value="Pentatricopeptide repeat-containing protein"/>
    <property type="match status" value="1"/>
</dbReference>
<dbReference type="InterPro" id="IPR046960">
    <property type="entry name" value="PPR_At4g14850-like_plant"/>
</dbReference>
<dbReference type="InterPro" id="IPR032867">
    <property type="entry name" value="DYW_dom"/>
</dbReference>
<dbReference type="Pfam" id="PF20431">
    <property type="entry name" value="E_motif"/>
    <property type="match status" value="1"/>
</dbReference>
<proteinExistence type="predicted"/>
<keyword evidence="1" id="KW-0677">Repeat</keyword>
<evidence type="ECO:0000313" key="4">
    <source>
        <dbReference type="EMBL" id="KAJ6821657.1"/>
    </source>
</evidence>
<dbReference type="PROSITE" id="PS51375">
    <property type="entry name" value="PPR"/>
    <property type="match status" value="6"/>
</dbReference>
<protein>
    <submittedName>
        <fullName evidence="4">Pentatricopeptide repeat-containing protein-like</fullName>
    </submittedName>
</protein>
<dbReference type="GO" id="GO:0009451">
    <property type="term" value="P:RNA modification"/>
    <property type="evidence" value="ECO:0007669"/>
    <property type="project" value="InterPro"/>
</dbReference>
<dbReference type="Pfam" id="PF14432">
    <property type="entry name" value="DYW_deaminase"/>
    <property type="match status" value="1"/>
</dbReference>
<dbReference type="SUPFAM" id="SSF48452">
    <property type="entry name" value="TPR-like"/>
    <property type="match status" value="1"/>
</dbReference>
<dbReference type="Proteomes" id="UP001140949">
    <property type="component" value="Unassembled WGS sequence"/>
</dbReference>
<dbReference type="PANTHER" id="PTHR47926">
    <property type="entry name" value="PENTATRICOPEPTIDE REPEAT-CONTAINING PROTEIN"/>
    <property type="match status" value="1"/>
</dbReference>
<dbReference type="GO" id="GO:0008270">
    <property type="term" value="F:zinc ion binding"/>
    <property type="evidence" value="ECO:0007669"/>
    <property type="project" value="InterPro"/>
</dbReference>
<feature type="repeat" description="PPR" evidence="2">
    <location>
        <begin position="616"/>
        <end position="650"/>
    </location>
</feature>
<keyword evidence="5" id="KW-1185">Reference proteome</keyword>
<dbReference type="Pfam" id="PF13812">
    <property type="entry name" value="PPR_3"/>
    <property type="match status" value="1"/>
</dbReference>
<reference evidence="4" key="2">
    <citation type="submission" date="2023-04" db="EMBL/GenBank/DDBJ databases">
        <authorList>
            <person name="Bruccoleri R.E."/>
            <person name="Oakeley E.J."/>
            <person name="Faust A.-M."/>
            <person name="Dessus-Babus S."/>
            <person name="Altorfer M."/>
            <person name="Burckhardt D."/>
            <person name="Oertli M."/>
            <person name="Naumann U."/>
            <person name="Petersen F."/>
            <person name="Wong J."/>
        </authorList>
    </citation>
    <scope>NUCLEOTIDE SEQUENCE</scope>
    <source>
        <strain evidence="4">GSM-AAB239-AS_SAM_17_03QT</strain>
        <tissue evidence="4">Leaf</tissue>
    </source>
</reference>
<feature type="repeat" description="PPR" evidence="2">
    <location>
        <begin position="76"/>
        <end position="110"/>
    </location>
</feature>
<dbReference type="InterPro" id="IPR002885">
    <property type="entry name" value="PPR_rpt"/>
</dbReference>
<dbReference type="Pfam" id="PF01535">
    <property type="entry name" value="PPR"/>
    <property type="match status" value="8"/>
</dbReference>
<dbReference type="FunFam" id="1.25.40.10:FF:000442">
    <property type="entry name" value="Pentatricopeptide repeat-containing protein At3g49710"/>
    <property type="match status" value="1"/>
</dbReference>
<dbReference type="InterPro" id="IPR011990">
    <property type="entry name" value="TPR-like_helical_dom_sf"/>
</dbReference>
<reference evidence="4" key="1">
    <citation type="journal article" date="2023" name="GigaByte">
        <title>Genome assembly of the bearded iris, Iris pallida Lam.</title>
        <authorList>
            <person name="Bruccoleri R.E."/>
            <person name="Oakeley E.J."/>
            <person name="Faust A.M.E."/>
            <person name="Altorfer M."/>
            <person name="Dessus-Babus S."/>
            <person name="Burckhardt D."/>
            <person name="Oertli M."/>
            <person name="Naumann U."/>
            <person name="Petersen F."/>
            <person name="Wong J."/>
        </authorList>
    </citation>
    <scope>NUCLEOTIDE SEQUENCE</scope>
    <source>
        <strain evidence="4">GSM-AAB239-AS_SAM_17_03QT</strain>
    </source>
</reference>
<evidence type="ECO:0000256" key="1">
    <source>
        <dbReference type="ARBA" id="ARBA00022737"/>
    </source>
</evidence>
<dbReference type="NCBIfam" id="TIGR00756">
    <property type="entry name" value="PPR"/>
    <property type="match status" value="7"/>
</dbReference>
<dbReference type="InterPro" id="IPR046848">
    <property type="entry name" value="E_motif"/>
</dbReference>
<evidence type="ECO:0000259" key="3">
    <source>
        <dbReference type="Pfam" id="PF14432"/>
    </source>
</evidence>
<feature type="domain" description="DYW" evidence="3">
    <location>
        <begin position="694"/>
        <end position="786"/>
    </location>
</feature>
<dbReference type="PANTHER" id="PTHR47926:SF519">
    <property type="entry name" value="DYW DOMAIN-CONTAINING PROTEIN"/>
    <property type="match status" value="1"/>
</dbReference>
<dbReference type="EMBL" id="JANAVB010024995">
    <property type="protein sequence ID" value="KAJ6821657.1"/>
    <property type="molecule type" value="Genomic_DNA"/>
</dbReference>
<organism evidence="4 5">
    <name type="scientific">Iris pallida</name>
    <name type="common">Sweet iris</name>
    <dbReference type="NCBI Taxonomy" id="29817"/>
    <lineage>
        <taxon>Eukaryota</taxon>
        <taxon>Viridiplantae</taxon>
        <taxon>Streptophyta</taxon>
        <taxon>Embryophyta</taxon>
        <taxon>Tracheophyta</taxon>
        <taxon>Spermatophyta</taxon>
        <taxon>Magnoliopsida</taxon>
        <taxon>Liliopsida</taxon>
        <taxon>Asparagales</taxon>
        <taxon>Iridaceae</taxon>
        <taxon>Iridoideae</taxon>
        <taxon>Irideae</taxon>
        <taxon>Iris</taxon>
    </lineage>
</organism>
<sequence>MYTNASPSPANLYPLLLQQCIDSKSPSNGRSLHCHLLKTGLLRLSVYLSNNLLNLYSKLNLPSSAHQLFDEMPQRNIFTHNSLLSTYAKSDHLDSAHQLFLTMPERDSVSYTAMIVGFNRSARPDMAVATFNDMLRARIYRTQFTFTNILSSCASTAGIGVGTGRKVHCFVVKLGLCTCVPVANSLINMYGKAGDLETGKLVFSRMGVRSVSSWNSMVSLYSQSRRMDLALDLFQGMEERSIVSWNAVVAGYNQNGMDQEALEFFARMTRESSLAPDQFTLTSALSSCANSRMLRTGKEIHGRIVRSEMGCGGQVGNALISMYSKSGGVCIAQRVLERIVAPSELNVISFTALLEGYLKIGDLQPARKIFDSMRHHDVVAWMAMIVGYVQNGFNTDAIDLFREMVDMGPEPNNYTLAAILSVCSSLASLQQGKEIHARAIRSREGLSVSVSNALITMYAKSGNISLAKSVFSQISWQRETVSWTSMIIALAQHGQGGEAIDLFEEMLRLGIVPDHITYVGVISACTHAGLVEEGKRYYEMMKNKHKIEPTPSHYACMIDMFSRAGLLQEAERFISDMAVEPDAIAWGSLLSACKVHKNVDLAKLAAERLLAIDPGNSGAYSALANVYSSCGRWQAAAKIWKLMKDRGVKKEQGFSWVQIKNKVHVFGVDDALHPLRERIYEMASKVWKEIKKAGFIPDTGSVLHDIEEELKEELLSRHSEKLAIAYGLISTPENTTLRIMKNLRVCNDCHSAIKFISKVVGREIIVRDATRFHHFRDGLCSWKDYW</sequence>
<dbReference type="AlphaFoldDB" id="A0AAX6FZK9"/>
<name>A0AAX6FZK9_IRIPA</name>
<evidence type="ECO:0000256" key="2">
    <source>
        <dbReference type="PROSITE-ProRule" id="PRU00708"/>
    </source>
</evidence>
<accession>A0AAX6FZK9</accession>
<evidence type="ECO:0000313" key="5">
    <source>
        <dbReference type="Proteomes" id="UP001140949"/>
    </source>
</evidence>
<dbReference type="Gene3D" id="1.25.40.10">
    <property type="entry name" value="Tetratricopeptide repeat domain"/>
    <property type="match status" value="4"/>
</dbReference>
<dbReference type="Pfam" id="PF13041">
    <property type="entry name" value="PPR_2"/>
    <property type="match status" value="2"/>
</dbReference>
<comment type="caution">
    <text evidence="4">The sequence shown here is derived from an EMBL/GenBank/DDBJ whole genome shotgun (WGS) entry which is preliminary data.</text>
</comment>
<feature type="repeat" description="PPR" evidence="2">
    <location>
        <begin position="377"/>
        <end position="411"/>
    </location>
</feature>
<dbReference type="GO" id="GO:0003723">
    <property type="term" value="F:RNA binding"/>
    <property type="evidence" value="ECO:0007669"/>
    <property type="project" value="InterPro"/>
</dbReference>
<feature type="repeat" description="PPR" evidence="2">
    <location>
        <begin position="346"/>
        <end position="376"/>
    </location>
</feature>